<dbReference type="AlphaFoldDB" id="A0AAE3UK16"/>
<protein>
    <submittedName>
        <fullName evidence="1">Ig-like domain-containing protein</fullName>
    </submittedName>
</protein>
<gene>
    <name evidence="1" type="ORF">QNI22_40460</name>
</gene>
<keyword evidence="2" id="KW-1185">Reference proteome</keyword>
<dbReference type="Proteomes" id="UP001232063">
    <property type="component" value="Unassembled WGS sequence"/>
</dbReference>
<dbReference type="InterPro" id="IPR012334">
    <property type="entry name" value="Pectin_lyas_fold"/>
</dbReference>
<evidence type="ECO:0000313" key="1">
    <source>
        <dbReference type="EMBL" id="MDJ1506972.1"/>
    </source>
</evidence>
<dbReference type="Gene3D" id="2.60.40.10">
    <property type="entry name" value="Immunoglobulins"/>
    <property type="match status" value="1"/>
</dbReference>
<dbReference type="Pfam" id="PF17957">
    <property type="entry name" value="Big_7"/>
    <property type="match status" value="1"/>
</dbReference>
<feature type="non-terminal residue" evidence="1">
    <location>
        <position position="190"/>
    </location>
</feature>
<organism evidence="1 2">
    <name type="scientific">Xanthocytophaga agilis</name>
    <dbReference type="NCBI Taxonomy" id="3048010"/>
    <lineage>
        <taxon>Bacteria</taxon>
        <taxon>Pseudomonadati</taxon>
        <taxon>Bacteroidota</taxon>
        <taxon>Cytophagia</taxon>
        <taxon>Cytophagales</taxon>
        <taxon>Rhodocytophagaceae</taxon>
        <taxon>Xanthocytophaga</taxon>
    </lineage>
</organism>
<name>A0AAE3UK16_9BACT</name>
<dbReference type="Gene3D" id="2.160.20.10">
    <property type="entry name" value="Single-stranded right-handed beta-helix, Pectin lyase-like"/>
    <property type="match status" value="1"/>
</dbReference>
<reference evidence="1" key="1">
    <citation type="submission" date="2023-05" db="EMBL/GenBank/DDBJ databases">
        <authorList>
            <person name="Zhang X."/>
        </authorList>
    </citation>
    <scope>NUCLEOTIDE SEQUENCE</scope>
    <source>
        <strain evidence="1">BD1B2-1</strain>
    </source>
</reference>
<feature type="non-terminal residue" evidence="1">
    <location>
        <position position="1"/>
    </location>
</feature>
<accession>A0AAE3UK16</accession>
<dbReference type="InterPro" id="IPR013783">
    <property type="entry name" value="Ig-like_fold"/>
</dbReference>
<comment type="caution">
    <text evidence="1">The sequence shown here is derived from an EMBL/GenBank/DDBJ whole genome shotgun (WGS) entry which is preliminary data.</text>
</comment>
<dbReference type="EMBL" id="JASJOU010000062">
    <property type="protein sequence ID" value="MDJ1506972.1"/>
    <property type="molecule type" value="Genomic_DNA"/>
</dbReference>
<sequence length="190" mass="19143">TINGSGNPALFQIRSTSNGVASKNLQVFNNAFDVSTGGQITAITYEGGTAQPQGLVVSNNHHSEPFSAISSGASVSNNTQTTPALLRSGALALPYLSTAEGSNLIDAGTSNLPTAPLTMSYNGNGPDIGAYESGGTVSNQLPNITLTAPVANASYPTGSSINLTANASDADGSIAKVEFYVGSTKVGEKT</sequence>
<dbReference type="RefSeq" id="WP_314520336.1">
    <property type="nucleotide sequence ID" value="NZ_JASJOU010000062.1"/>
</dbReference>
<evidence type="ECO:0000313" key="2">
    <source>
        <dbReference type="Proteomes" id="UP001232063"/>
    </source>
</evidence>
<proteinExistence type="predicted"/>